<dbReference type="PANTHER" id="PTHR14030">
    <property type="entry name" value="MITOTIC CHECKPOINT SERINE/THREONINE-PROTEIN KINASE BUB1"/>
    <property type="match status" value="1"/>
</dbReference>
<comment type="subcellular location">
    <subcellularLocation>
        <location evidence="1">Chromosome</location>
        <location evidence="1">Centromere</location>
        <location evidence="1">Kinetochore</location>
    </subcellularLocation>
</comment>
<gene>
    <name evidence="8" type="primary">Mo02635</name>
    <name evidence="8" type="ORF">E5Q_02635</name>
</gene>
<dbReference type="Pfam" id="PF08311">
    <property type="entry name" value="Mad3_BUB1_I"/>
    <property type="match status" value="1"/>
</dbReference>
<evidence type="ECO:0000256" key="4">
    <source>
        <dbReference type="ARBA" id="ARBA00023328"/>
    </source>
</evidence>
<dbReference type="InterPro" id="IPR000719">
    <property type="entry name" value="Prot_kinase_dom"/>
</dbReference>
<evidence type="ECO:0000259" key="7">
    <source>
        <dbReference type="PROSITE" id="PS51489"/>
    </source>
</evidence>
<dbReference type="HOGENOM" id="CLU_002115_1_0_1"/>
<keyword evidence="3" id="KW-0995">Kinetochore</keyword>
<keyword evidence="9" id="KW-1185">Reference proteome</keyword>
<dbReference type="GO" id="GO:0000776">
    <property type="term" value="C:kinetochore"/>
    <property type="evidence" value="ECO:0007669"/>
    <property type="project" value="UniProtKB-KW"/>
</dbReference>
<feature type="region of interest" description="Disordered" evidence="5">
    <location>
        <begin position="513"/>
        <end position="557"/>
    </location>
</feature>
<dbReference type="GO" id="GO:0051754">
    <property type="term" value="P:meiotic sister chromatid cohesion, centromeric"/>
    <property type="evidence" value="ECO:0007669"/>
    <property type="project" value="TreeGrafter"/>
</dbReference>
<dbReference type="PROSITE" id="PS51489">
    <property type="entry name" value="BUB1_N"/>
    <property type="match status" value="1"/>
</dbReference>
<organism evidence="8 9">
    <name type="scientific">Mixia osmundae (strain CBS 9802 / IAM 14324 / JCM 22182 / KY 12970)</name>
    <dbReference type="NCBI Taxonomy" id="764103"/>
    <lineage>
        <taxon>Eukaryota</taxon>
        <taxon>Fungi</taxon>
        <taxon>Dikarya</taxon>
        <taxon>Basidiomycota</taxon>
        <taxon>Pucciniomycotina</taxon>
        <taxon>Mixiomycetes</taxon>
        <taxon>Mixiales</taxon>
        <taxon>Mixiaceae</taxon>
        <taxon>Mixia</taxon>
    </lineage>
</organism>
<evidence type="ECO:0000313" key="9">
    <source>
        <dbReference type="Proteomes" id="UP000009131"/>
    </source>
</evidence>
<keyword evidence="4" id="KW-0137">Centromere</keyword>
<dbReference type="GO" id="GO:0004672">
    <property type="term" value="F:protein kinase activity"/>
    <property type="evidence" value="ECO:0007669"/>
    <property type="project" value="InterPro"/>
</dbReference>
<dbReference type="EMBL" id="BABT02000069">
    <property type="protein sequence ID" value="GAA95977.1"/>
    <property type="molecule type" value="Genomic_DNA"/>
</dbReference>
<feature type="domain" description="BUB1 N-terminal" evidence="7">
    <location>
        <begin position="145"/>
        <end position="312"/>
    </location>
</feature>
<dbReference type="STRING" id="764103.G7DZG7"/>
<dbReference type="GO" id="GO:0032991">
    <property type="term" value="C:protein-containing complex"/>
    <property type="evidence" value="ECO:0007669"/>
    <property type="project" value="UniProtKB-ARBA"/>
</dbReference>
<dbReference type="Pfam" id="PF00069">
    <property type="entry name" value="Pkinase"/>
    <property type="match status" value="1"/>
</dbReference>
<reference evidence="8 9" key="1">
    <citation type="journal article" date="2011" name="J. Gen. Appl. Microbiol.">
        <title>Draft genome sequencing of the enigmatic basidiomycete Mixia osmundae.</title>
        <authorList>
            <person name="Nishida H."/>
            <person name="Nagatsuka Y."/>
            <person name="Sugiyama J."/>
        </authorList>
    </citation>
    <scope>NUCLEOTIDE SEQUENCE [LARGE SCALE GENOMIC DNA]</scope>
    <source>
        <strain evidence="9">CBS 9802 / IAM 14324 / JCM 22182 / KY 12970</strain>
    </source>
</reference>
<dbReference type="InParanoid" id="G7DZG7"/>
<dbReference type="OrthoDB" id="248495at2759"/>
<dbReference type="InterPro" id="IPR008271">
    <property type="entry name" value="Ser/Thr_kinase_AS"/>
</dbReference>
<dbReference type="eggNOG" id="KOG1166">
    <property type="taxonomic scope" value="Eukaryota"/>
</dbReference>
<keyword evidence="2" id="KW-0158">Chromosome</keyword>
<evidence type="ECO:0000259" key="6">
    <source>
        <dbReference type="PROSITE" id="PS50011"/>
    </source>
</evidence>
<dbReference type="PROSITE" id="PS00108">
    <property type="entry name" value="PROTEIN_KINASE_ST"/>
    <property type="match status" value="1"/>
</dbReference>
<dbReference type="Gene3D" id="1.25.40.430">
    <property type="match status" value="1"/>
</dbReference>
<evidence type="ECO:0000256" key="5">
    <source>
        <dbReference type="SAM" id="MobiDB-lite"/>
    </source>
</evidence>
<dbReference type="SMART" id="SM00777">
    <property type="entry name" value="Mad3_BUB1_I"/>
    <property type="match status" value="1"/>
</dbReference>
<evidence type="ECO:0000256" key="2">
    <source>
        <dbReference type="ARBA" id="ARBA00022454"/>
    </source>
</evidence>
<dbReference type="Proteomes" id="UP000009131">
    <property type="component" value="Unassembled WGS sequence"/>
</dbReference>
<reference evidence="8 9" key="2">
    <citation type="journal article" date="2012" name="Open Biol.">
        <title>Characteristics of nucleosomes and linker DNA regions on the genome of the basidiomycete Mixia osmundae revealed by mono- and dinucleosome mapping.</title>
        <authorList>
            <person name="Nishida H."/>
            <person name="Kondo S."/>
            <person name="Matsumoto T."/>
            <person name="Suzuki Y."/>
            <person name="Yoshikawa H."/>
            <person name="Taylor T.D."/>
            <person name="Sugiyama J."/>
        </authorList>
    </citation>
    <scope>NUCLEOTIDE SEQUENCE [LARGE SCALE GENOMIC DNA]</scope>
    <source>
        <strain evidence="9">CBS 9802 / IAM 14324 / JCM 22182 / KY 12970</strain>
    </source>
</reference>
<dbReference type="RefSeq" id="XP_014565715.1">
    <property type="nucleotide sequence ID" value="XM_014710229.1"/>
</dbReference>
<dbReference type="Gene3D" id="1.10.510.10">
    <property type="entry name" value="Transferase(Phosphotransferase) domain 1"/>
    <property type="match status" value="1"/>
</dbReference>
<dbReference type="AlphaFoldDB" id="G7DZG7"/>
<evidence type="ECO:0000256" key="3">
    <source>
        <dbReference type="ARBA" id="ARBA00022838"/>
    </source>
</evidence>
<evidence type="ECO:0000313" key="8">
    <source>
        <dbReference type="EMBL" id="GAA95977.1"/>
    </source>
</evidence>
<dbReference type="SMART" id="SM00220">
    <property type="entry name" value="S_TKc"/>
    <property type="match status" value="1"/>
</dbReference>
<sequence>MAAYGDENAYRAFRDHQPTGKTALAVVPASSLDCHAASTVFAQTANQRSATSKPARRPLTVIAIGEKSSSPSDASSCTPSKAERERRRTDMERQEMHDRFEREIQAVEERLAQKEVDKARGRKPRPSSGASQRAGDLMSARLALLEDDGQDDVETDGIDVYIRYAKWTLTAYPIAGEEHDAHVLPILERLVRRFYSVPKYQTDARYLRFWLLFAQYLPATSLSSTSTSPRMAVYALLLLARIGHLHSHLYEELASFLECQAQHDQAETAYKLGLSRKAEPIARLKKKYKAFLARRAEQLETEQRERDEGKRLAVFCDDTQVAGSDRHPLRVISVLNGVEHLDKLEQLRQQPLKNFELRLLPTALLEPIDVAILLSGRGHAPSQTNGQQRPIVNLSTPLHLLYPPDSTAEQSLEELMASRYNLQLAALPDWAIGTALSVDAYGEPLAPAVVSTASSPTKPSVQFNVYQDDEPEVVFHASPMLARRPPSPTMNTRAALNEVDAMFSATLNLNARGRERMPSAESQDTSRSCSEPGPEPSQYSASGSARDTGSDDVQSDDELATRLATQPSQFASQLSQSFSQPGLPFGFSQSQTVIPSQDSERYSDDEDAETGVLRPSPTGVAFAEDDAGLFVSTQTDTRARHRQTERFGQAFDAMTPITERTCENGNTTRGALSFMSLPASVALSEGTEQSRTSENNTDEVNGNTFKFCKSVPVHSRKSELGHRKRSMASAPCDPFDAAIVAHLLTQSEHLASVSFIDMRNRTAQQLTALNKMASVQVQSSRKSSSSASGKDSDPWELELGNDVFSVRAKLGEGGFGAVFAVWKQVKLSPDESNAFSDDDDDDSDQLAALKVEGRVNLWEFHVMHQLHQRLAVYARNWFVRCHELYAFKDESFLLLDFCPQGSLFHAIKSAQSNGIASAAGASGIDEMVALFFIIEMIKIVEAIHASGFIHCDVKAENCMIRLEEVPGGSRAWSSKYSRSGEGGWNFKGLRMVDFGRMIDMSAFPSEQQFLVEWTETPDQHDCLEMRNGKSWTYEPDYYGLASIAHLCLFGRFIETTTDEDGQQCLTQGFRRYHQVDLWTRFFGLMLNPGLALPITDRLRELRCEMEDWLEANCDKGSGLKTMLKRLEAYTDSAANCR</sequence>
<dbReference type="GO" id="GO:0007094">
    <property type="term" value="P:mitotic spindle assembly checkpoint signaling"/>
    <property type="evidence" value="ECO:0007669"/>
    <property type="project" value="InterPro"/>
</dbReference>
<dbReference type="GO" id="GO:0005524">
    <property type="term" value="F:ATP binding"/>
    <property type="evidence" value="ECO:0007669"/>
    <property type="project" value="InterPro"/>
</dbReference>
<name>G7DZG7_MIXOS</name>
<feature type="region of interest" description="Disordered" evidence="5">
    <location>
        <begin position="63"/>
        <end position="93"/>
    </location>
</feature>
<feature type="domain" description="Protein kinase" evidence="6">
    <location>
        <begin position="804"/>
        <end position="1137"/>
    </location>
</feature>
<dbReference type="SUPFAM" id="SSF56112">
    <property type="entry name" value="Protein kinase-like (PK-like)"/>
    <property type="match status" value="1"/>
</dbReference>
<feature type="compositionally biased region" description="Polar residues" evidence="5">
    <location>
        <begin position="537"/>
        <end position="547"/>
    </location>
</feature>
<dbReference type="InterPro" id="IPR013212">
    <property type="entry name" value="Mad3/Bub1_I"/>
</dbReference>
<feature type="compositionally biased region" description="Basic and acidic residues" evidence="5">
    <location>
        <begin position="81"/>
        <end position="93"/>
    </location>
</feature>
<dbReference type="FunCoup" id="G7DZG7">
    <property type="interactions" value="133"/>
</dbReference>
<evidence type="ECO:0008006" key="10">
    <source>
        <dbReference type="Google" id="ProtNLM"/>
    </source>
</evidence>
<dbReference type="InterPro" id="IPR011009">
    <property type="entry name" value="Kinase-like_dom_sf"/>
</dbReference>
<dbReference type="InterPro" id="IPR015661">
    <property type="entry name" value="Bub1/Mad3"/>
</dbReference>
<dbReference type="GO" id="GO:0005634">
    <property type="term" value="C:nucleus"/>
    <property type="evidence" value="ECO:0007669"/>
    <property type="project" value="TreeGrafter"/>
</dbReference>
<feature type="region of interest" description="Disordered" evidence="5">
    <location>
        <begin position="571"/>
        <end position="620"/>
    </location>
</feature>
<accession>G7DZG7</accession>
<evidence type="ECO:0000256" key="1">
    <source>
        <dbReference type="ARBA" id="ARBA00004629"/>
    </source>
</evidence>
<proteinExistence type="predicted"/>
<feature type="compositionally biased region" description="Polar residues" evidence="5">
    <location>
        <begin position="587"/>
        <end position="597"/>
    </location>
</feature>
<feature type="compositionally biased region" description="Polar residues" evidence="5">
    <location>
        <begin position="520"/>
        <end position="529"/>
    </location>
</feature>
<feature type="compositionally biased region" description="Low complexity" evidence="5">
    <location>
        <begin position="571"/>
        <end position="581"/>
    </location>
</feature>
<feature type="compositionally biased region" description="Low complexity" evidence="5">
    <location>
        <begin position="68"/>
        <end position="80"/>
    </location>
</feature>
<dbReference type="PROSITE" id="PS50011">
    <property type="entry name" value="PROTEIN_KINASE_DOM"/>
    <property type="match status" value="1"/>
</dbReference>
<dbReference type="PANTHER" id="PTHR14030:SF4">
    <property type="entry name" value="BUB1 KINASE, ISOFORM A-RELATED"/>
    <property type="match status" value="1"/>
</dbReference>
<comment type="caution">
    <text evidence="8">The sequence shown here is derived from an EMBL/GenBank/DDBJ whole genome shotgun (WGS) entry which is preliminary data.</text>
</comment>
<protein>
    <recommendedName>
        <fullName evidence="10">Protein kinase domain-containing protein</fullName>
    </recommendedName>
</protein>
<feature type="region of interest" description="Disordered" evidence="5">
    <location>
        <begin position="112"/>
        <end position="135"/>
    </location>
</feature>